<proteinExistence type="predicted"/>
<name>A0A1S3DGE8_DIACI</name>
<dbReference type="STRING" id="121845.A0A1S3DGE8"/>
<evidence type="ECO:0000313" key="1">
    <source>
        <dbReference type="Proteomes" id="UP000079169"/>
    </source>
</evidence>
<sequence length="323" mass="38359">MRTPRSTHELGTGFYVNNSVLNAVKDFQSVTNRISTLTIQSHPTEENDEDTKEAFYSELERVYNNQPRNNIKIVLGDANAKIGRENTYRDAIGRESLHERTNNNGTRFINFAMENNLRISRTRFPHKRIHKGTWTAPDGRTVNQIDYIAIQKRFSNSIKDVRTLRGADCDSDHFLVRATMKIRLKRTRKTITTQRKYCLESLKDPEVHNNYQREIEQCIGMELSEEIQRDVDQNWKQCKETIQDVTSRTLNKRQKNDKVWFNLECQQKVKERIDARARWLNNTSDETLKTIYYEKRRETQIFLRQKKRGTRHPISCRSWKKED</sequence>
<dbReference type="GeneID" id="103517952"/>
<accession>A0A1S3DGE8</accession>
<organism evidence="1 2">
    <name type="scientific">Diaphorina citri</name>
    <name type="common">Asian citrus psyllid</name>
    <dbReference type="NCBI Taxonomy" id="121845"/>
    <lineage>
        <taxon>Eukaryota</taxon>
        <taxon>Metazoa</taxon>
        <taxon>Ecdysozoa</taxon>
        <taxon>Arthropoda</taxon>
        <taxon>Hexapoda</taxon>
        <taxon>Insecta</taxon>
        <taxon>Pterygota</taxon>
        <taxon>Neoptera</taxon>
        <taxon>Paraneoptera</taxon>
        <taxon>Hemiptera</taxon>
        <taxon>Sternorrhyncha</taxon>
        <taxon>Psylloidea</taxon>
        <taxon>Psyllidae</taxon>
        <taxon>Diaphorininae</taxon>
        <taxon>Diaphorina</taxon>
    </lineage>
</organism>
<dbReference type="KEGG" id="dci:103517952"/>
<dbReference type="Proteomes" id="UP000079169">
    <property type="component" value="Unplaced"/>
</dbReference>
<protein>
    <submittedName>
        <fullName evidence="2">Craniofacial development protein 2-like</fullName>
    </submittedName>
</protein>
<gene>
    <name evidence="2" type="primary">LOC103517952</name>
</gene>
<evidence type="ECO:0000313" key="2">
    <source>
        <dbReference type="RefSeq" id="XP_008481227.1"/>
    </source>
</evidence>
<dbReference type="OMA" id="IKECATD"/>
<dbReference type="SUPFAM" id="SSF56219">
    <property type="entry name" value="DNase I-like"/>
    <property type="match status" value="1"/>
</dbReference>
<dbReference type="AlphaFoldDB" id="A0A1S3DGE8"/>
<dbReference type="PaxDb" id="121845-A0A1S3DGE8"/>
<keyword evidence="1" id="KW-1185">Reference proteome</keyword>
<reference evidence="2" key="1">
    <citation type="submission" date="2025-08" db="UniProtKB">
        <authorList>
            <consortium name="RefSeq"/>
        </authorList>
    </citation>
    <scope>IDENTIFICATION</scope>
</reference>
<dbReference type="RefSeq" id="XP_008481227.1">
    <property type="nucleotide sequence ID" value="XM_008483005.1"/>
</dbReference>
<dbReference type="InterPro" id="IPR036691">
    <property type="entry name" value="Endo/exonu/phosph_ase_sf"/>
</dbReference>
<dbReference type="Gene3D" id="3.60.10.10">
    <property type="entry name" value="Endonuclease/exonuclease/phosphatase"/>
    <property type="match status" value="1"/>
</dbReference>